<dbReference type="Gene3D" id="3.10.450.50">
    <property type="match status" value="2"/>
</dbReference>
<evidence type="ECO:0000259" key="1">
    <source>
        <dbReference type="Pfam" id="PF12680"/>
    </source>
</evidence>
<sequence length="285" mass="31919">MKTSITLFLLTISFSLISCNDSKLEKNITMYEETWNQIINDGNIDLINNTNFTEDITLIASPENIVGIDNFKAYYQNFLTGFSDIKFTVVQVFGQEDNIVKHWNFKGNHTGDFFGIPATGKSVDINGVTLVKMKDGKIAKEEDFMDNMIFMQQLGLLPNQENIATINSIYEAFGKGDIPTVLGMMDANIVWNESSSSSYSDGNPYTSPDAVLNGVFKRLGEDNEYFKLENIKLSPLGNNQVLATLNYDGKLKKTGESYKTTVVHLWTLKNGKTTAFQQYLGLGKQ</sequence>
<evidence type="ECO:0000313" key="2">
    <source>
        <dbReference type="EMBL" id="MBD0834897.1"/>
    </source>
</evidence>
<dbReference type="PANTHER" id="PTHR41252">
    <property type="entry name" value="BLR2505 PROTEIN"/>
    <property type="match status" value="1"/>
</dbReference>
<keyword evidence="3" id="KW-1185">Reference proteome</keyword>
<gene>
    <name evidence="2" type="ORF">ICJ84_05575</name>
</gene>
<proteinExistence type="predicted"/>
<dbReference type="AlphaFoldDB" id="A0A8J6QEJ8"/>
<protein>
    <submittedName>
        <fullName evidence="2">Ester cyclase</fullName>
    </submittedName>
</protein>
<dbReference type="EMBL" id="JACVXC010000001">
    <property type="protein sequence ID" value="MBD0834897.1"/>
    <property type="molecule type" value="Genomic_DNA"/>
</dbReference>
<name>A0A8J6QEJ8_9FLAO</name>
<comment type="caution">
    <text evidence="2">The sequence shown here is derived from an EMBL/GenBank/DDBJ whole genome shotgun (WGS) entry which is preliminary data.</text>
</comment>
<dbReference type="PROSITE" id="PS51257">
    <property type="entry name" value="PROKAR_LIPOPROTEIN"/>
    <property type="match status" value="1"/>
</dbReference>
<dbReference type="InterPro" id="IPR009959">
    <property type="entry name" value="Cyclase_SnoaL-like"/>
</dbReference>
<reference evidence="2" key="2">
    <citation type="submission" date="2020-09" db="EMBL/GenBank/DDBJ databases">
        <authorList>
            <person name="Wu Z."/>
        </authorList>
    </citation>
    <scope>NUCLEOTIDE SEQUENCE</scope>
    <source>
        <strain evidence="2">SC17</strain>
    </source>
</reference>
<dbReference type="RefSeq" id="WP_188215347.1">
    <property type="nucleotide sequence ID" value="NZ_BAABGH010000018.1"/>
</dbReference>
<dbReference type="PANTHER" id="PTHR41252:SF1">
    <property type="entry name" value="BLR2505 PROTEIN"/>
    <property type="match status" value="1"/>
</dbReference>
<dbReference type="GO" id="GO:0030638">
    <property type="term" value="P:polyketide metabolic process"/>
    <property type="evidence" value="ECO:0007669"/>
    <property type="project" value="InterPro"/>
</dbReference>
<evidence type="ECO:0000313" key="3">
    <source>
        <dbReference type="Proteomes" id="UP000602057"/>
    </source>
</evidence>
<dbReference type="SUPFAM" id="SSF54427">
    <property type="entry name" value="NTF2-like"/>
    <property type="match status" value="2"/>
</dbReference>
<feature type="domain" description="SnoaL-like" evidence="1">
    <location>
        <begin position="169"/>
        <end position="274"/>
    </location>
</feature>
<reference evidence="2" key="1">
    <citation type="journal article" date="2013" name="Int. J. Syst. Evol. Microbiol.">
        <title>Aestuariibaculum suncheonense gen. nov., sp. nov., a marine bacterium of the family Flavobacteriaceae isolated from a tidal flat and emended descriptions of the genera Gaetbulibacter and Tamlana.</title>
        <authorList>
            <person name="Jeong S.H."/>
            <person name="Park M.S."/>
            <person name="Jin H.M."/>
            <person name="Lee K."/>
            <person name="Park W."/>
            <person name="Jeon C.O."/>
        </authorList>
    </citation>
    <scope>NUCLEOTIDE SEQUENCE</scope>
    <source>
        <strain evidence="2">SC17</strain>
    </source>
</reference>
<dbReference type="Pfam" id="PF12680">
    <property type="entry name" value="SnoaL_2"/>
    <property type="match status" value="1"/>
</dbReference>
<organism evidence="2 3">
    <name type="scientific">Aestuariibaculum suncheonense</name>
    <dbReference type="NCBI Taxonomy" id="1028745"/>
    <lineage>
        <taxon>Bacteria</taxon>
        <taxon>Pseudomonadati</taxon>
        <taxon>Bacteroidota</taxon>
        <taxon>Flavobacteriia</taxon>
        <taxon>Flavobacteriales</taxon>
        <taxon>Flavobacteriaceae</taxon>
    </lineage>
</organism>
<accession>A0A8J6QEJ8</accession>
<dbReference type="Proteomes" id="UP000602057">
    <property type="component" value="Unassembled WGS sequence"/>
</dbReference>
<dbReference type="Pfam" id="PF07366">
    <property type="entry name" value="SnoaL"/>
    <property type="match status" value="1"/>
</dbReference>
<dbReference type="InterPro" id="IPR037401">
    <property type="entry name" value="SnoaL-like"/>
</dbReference>
<dbReference type="InterPro" id="IPR032710">
    <property type="entry name" value="NTF2-like_dom_sf"/>
</dbReference>